<sequence length="508" mass="54443">MHVGRSRRLRHWVGPGDGGELLVLAGGQQPANHNDLSRFFVTAWSINLWVFSNHEQARSAAGWHQLPFFLFYAWAAGLHSCFVAQFCFIGCLAIFADPRFDINSQCTLMLLGVSVVATAVVLEWQSVSHFQKLQALLNVSTDGRIVVNRFTGTIVSMSQEASEVLGGRLIGKPFGCLAHDTDRPRVEDWFSRSHGEPSEAFMATLRCGQLPEAKPMQEFEARIIPFEIAGPHLHFCLQVVGEVRAYDVGASSAKESRESAGALTSTYALVTGTPHFAWTRTTSRSTPNYSMSSAASRRDDDECSFAISSSIGQVRPRSLECFGLLSEQDSDDNACALTVSSQSDAIPTTLGRRLPAAPYLAEAGVQTSPLAEDGPRPAEPGGGDRGRAAAPRRPRRRPPAVGVLPLARRDGGEAALAVEMLRRTACDKYWAASGGIGPPVADADVPPRAREGASEDSREGFGAPPAARLRAPCQASRWGEAPADAAAAGTALESPSVSSPAVRHLLSL</sequence>
<feature type="domain" description="PAS" evidence="3">
    <location>
        <begin position="131"/>
        <end position="195"/>
    </location>
</feature>
<feature type="compositionally biased region" description="Basic and acidic residues" evidence="1">
    <location>
        <begin position="445"/>
        <end position="459"/>
    </location>
</feature>
<keyword evidence="5" id="KW-1185">Reference proteome</keyword>
<proteinExistence type="predicted"/>
<organism evidence="4 5">
    <name type="scientific">Prorocentrum cordatum</name>
    <dbReference type="NCBI Taxonomy" id="2364126"/>
    <lineage>
        <taxon>Eukaryota</taxon>
        <taxon>Sar</taxon>
        <taxon>Alveolata</taxon>
        <taxon>Dinophyceae</taxon>
        <taxon>Prorocentrales</taxon>
        <taxon>Prorocentraceae</taxon>
        <taxon>Prorocentrum</taxon>
    </lineage>
</organism>
<feature type="compositionally biased region" description="Low complexity" evidence="1">
    <location>
        <begin position="481"/>
        <end position="491"/>
    </location>
</feature>
<dbReference type="SUPFAM" id="SSF55785">
    <property type="entry name" value="PYP-like sensor domain (PAS domain)"/>
    <property type="match status" value="1"/>
</dbReference>
<evidence type="ECO:0000256" key="1">
    <source>
        <dbReference type="SAM" id="MobiDB-lite"/>
    </source>
</evidence>
<keyword evidence="2" id="KW-1133">Transmembrane helix</keyword>
<gene>
    <name evidence="4" type="ORF">PCOR1329_LOCUS43116</name>
</gene>
<accession>A0ABN9TWY6</accession>
<evidence type="ECO:0000313" key="5">
    <source>
        <dbReference type="Proteomes" id="UP001189429"/>
    </source>
</evidence>
<feature type="region of interest" description="Disordered" evidence="1">
    <location>
        <begin position="365"/>
        <end position="403"/>
    </location>
</feature>
<comment type="caution">
    <text evidence="4">The sequence shown here is derived from an EMBL/GenBank/DDBJ whole genome shotgun (WGS) entry which is preliminary data.</text>
</comment>
<evidence type="ECO:0000259" key="3">
    <source>
        <dbReference type="SMART" id="SM00091"/>
    </source>
</evidence>
<evidence type="ECO:0000313" key="4">
    <source>
        <dbReference type="EMBL" id="CAK0850817.1"/>
    </source>
</evidence>
<keyword evidence="2" id="KW-0812">Transmembrane</keyword>
<protein>
    <recommendedName>
        <fullName evidence="3">PAS domain-containing protein</fullName>
    </recommendedName>
</protein>
<keyword evidence="2" id="KW-0472">Membrane</keyword>
<dbReference type="Proteomes" id="UP001189429">
    <property type="component" value="Unassembled WGS sequence"/>
</dbReference>
<evidence type="ECO:0000256" key="2">
    <source>
        <dbReference type="SAM" id="Phobius"/>
    </source>
</evidence>
<name>A0ABN9TWY6_9DINO</name>
<feature type="transmembrane region" description="Helical" evidence="2">
    <location>
        <begin position="68"/>
        <end position="96"/>
    </location>
</feature>
<dbReference type="InterPro" id="IPR000014">
    <property type="entry name" value="PAS"/>
</dbReference>
<reference evidence="4" key="1">
    <citation type="submission" date="2023-10" db="EMBL/GenBank/DDBJ databases">
        <authorList>
            <person name="Chen Y."/>
            <person name="Shah S."/>
            <person name="Dougan E. K."/>
            <person name="Thang M."/>
            <person name="Chan C."/>
        </authorList>
    </citation>
    <scope>NUCLEOTIDE SEQUENCE [LARGE SCALE GENOMIC DNA]</scope>
</reference>
<dbReference type="EMBL" id="CAUYUJ010015179">
    <property type="protein sequence ID" value="CAK0850817.1"/>
    <property type="molecule type" value="Genomic_DNA"/>
</dbReference>
<feature type="transmembrane region" description="Helical" evidence="2">
    <location>
        <begin position="102"/>
        <end position="122"/>
    </location>
</feature>
<dbReference type="InterPro" id="IPR035965">
    <property type="entry name" value="PAS-like_dom_sf"/>
</dbReference>
<feature type="region of interest" description="Disordered" evidence="1">
    <location>
        <begin position="436"/>
        <end position="508"/>
    </location>
</feature>
<dbReference type="SMART" id="SM00091">
    <property type="entry name" value="PAS"/>
    <property type="match status" value="1"/>
</dbReference>